<evidence type="ECO:0000259" key="1">
    <source>
        <dbReference type="Pfam" id="PF21962"/>
    </source>
</evidence>
<reference evidence="2" key="1">
    <citation type="submission" date="2023-10" db="EMBL/GenBank/DDBJ databases">
        <title>Complete genome sequence of Streptomyces sp. JL1001.</title>
        <authorList>
            <person name="Jiang L."/>
        </authorList>
    </citation>
    <scope>NUCLEOTIDE SEQUENCE</scope>
    <source>
        <strain evidence="2">JL1001</strain>
    </source>
</reference>
<organism evidence="2">
    <name type="scientific">Streptomyces sp. JL1001</name>
    <dbReference type="NCBI Taxonomy" id="3078227"/>
    <lineage>
        <taxon>Bacteria</taxon>
        <taxon>Bacillati</taxon>
        <taxon>Actinomycetota</taxon>
        <taxon>Actinomycetes</taxon>
        <taxon>Kitasatosporales</taxon>
        <taxon>Streptomycetaceae</taxon>
        <taxon>Streptomyces</taxon>
    </lineage>
</organism>
<dbReference type="RefSeq" id="WP_128806579.1">
    <property type="nucleotide sequence ID" value="NZ_CP136798.1"/>
</dbReference>
<feature type="domain" description="DUF6924" evidence="1">
    <location>
        <begin position="16"/>
        <end position="162"/>
    </location>
</feature>
<sequence>MRKELPEIVRADEWVPLVIRTDYTDDAAWREVVAALDRAVEGEREWESVAHLVEDRRWDGVTGDEAGAAAARDEELSVVFLADGVTLRSPLRPLLALDLGADDDEDLDPMYYQELIDSPQPREVRVAPDAVHMVHGNLQLANVDFPEFVEDAAAHPDGVVRDVTAASASPGSLPHSGP</sequence>
<accession>A0AAU8KIN6</accession>
<dbReference type="EMBL" id="CP136798">
    <property type="protein sequence ID" value="XCN14923.1"/>
    <property type="molecule type" value="Genomic_DNA"/>
</dbReference>
<name>A0AAU8KIN6_9ACTN</name>
<dbReference type="Pfam" id="PF21962">
    <property type="entry name" value="DUF6924"/>
    <property type="match status" value="1"/>
</dbReference>
<evidence type="ECO:0000313" key="2">
    <source>
        <dbReference type="EMBL" id="XCN14923.1"/>
    </source>
</evidence>
<dbReference type="InterPro" id="IPR053832">
    <property type="entry name" value="DUF6924"/>
</dbReference>
<dbReference type="AlphaFoldDB" id="A0AAU8KIN6"/>
<gene>
    <name evidence="2" type="ORF">R1Y80_15235</name>
</gene>
<protein>
    <recommendedName>
        <fullName evidence="1">DUF6924 domain-containing protein</fullName>
    </recommendedName>
</protein>
<proteinExistence type="predicted"/>